<feature type="domain" description="Formamidopyrimidine-DNA glycosylase catalytic" evidence="11">
    <location>
        <begin position="3"/>
        <end position="197"/>
    </location>
</feature>
<dbReference type="AlphaFoldDB" id="A0A2K3DHR9"/>
<evidence type="ECO:0000256" key="1">
    <source>
        <dbReference type="ARBA" id="ARBA00009409"/>
    </source>
</evidence>
<evidence type="ECO:0000256" key="10">
    <source>
        <dbReference type="SAM" id="MobiDB-lite"/>
    </source>
</evidence>
<dbReference type="Proteomes" id="UP000006906">
    <property type="component" value="Chromosome 8"/>
</dbReference>
<evidence type="ECO:0000256" key="7">
    <source>
        <dbReference type="ARBA" id="ARBA00023239"/>
    </source>
</evidence>
<feature type="compositionally biased region" description="Low complexity" evidence="10">
    <location>
        <begin position="106"/>
        <end position="124"/>
    </location>
</feature>
<dbReference type="InterPro" id="IPR015886">
    <property type="entry name" value="H2TH_FPG"/>
</dbReference>
<keyword evidence="9" id="KW-0326">Glycosidase</keyword>
<evidence type="ECO:0000256" key="9">
    <source>
        <dbReference type="ARBA" id="ARBA00023295"/>
    </source>
</evidence>
<sequence length="311" mass="32669">MVEGHQCHRVAAAHRKLLVGKSFQARSPNGRFKEGAALINAKPLTRIEVHGKNLFYFFGGDVPQQQQQQQPLRPEVVGTPEAAVAAAAAVAATTAATPDAPRRASRAAAAASGSPASAAAAAAKSKGKRGRAAKEDEAEAAGGAAAAAEAGPAGGEVVVMHVHFGMSGAFRTMELPGLPPTDTTRLELLHKGAGLVAHLSAMTVAHGGPAFYVTKAAALGQDPLREDADKEVLWAKVQKSKKSIGLVLMDQTLIAGVGNIYRAEILYKARVHPELPAASVSREQFDRIWWVMKQAPCAPCEAKLSYYMENT</sequence>
<dbReference type="GO" id="GO:0140078">
    <property type="term" value="F:class I DNA-(apurinic or apyrimidinic site) endonuclease activity"/>
    <property type="evidence" value="ECO:0007669"/>
    <property type="project" value="UniProtKB-EC"/>
</dbReference>
<keyword evidence="14" id="KW-1185">Reference proteome</keyword>
<evidence type="ECO:0000256" key="8">
    <source>
        <dbReference type="ARBA" id="ARBA00023268"/>
    </source>
</evidence>
<feature type="region of interest" description="Disordered" evidence="10">
    <location>
        <begin position="95"/>
        <end position="138"/>
    </location>
</feature>
<feature type="domain" description="Formamidopyrimidine-DNA glycosylase H2TH DNA-binding" evidence="12">
    <location>
        <begin position="219"/>
        <end position="307"/>
    </location>
</feature>
<dbReference type="EC" id="4.2.99.18" evidence="2"/>
<dbReference type="InParanoid" id="A0A2K3DHR9"/>
<evidence type="ECO:0000256" key="3">
    <source>
        <dbReference type="ARBA" id="ARBA00022763"/>
    </source>
</evidence>
<evidence type="ECO:0000256" key="4">
    <source>
        <dbReference type="ARBA" id="ARBA00022801"/>
    </source>
</evidence>
<keyword evidence="5" id="KW-0238">DNA-binding</keyword>
<proteinExistence type="inferred from homology"/>
<dbReference type="SMART" id="SM01232">
    <property type="entry name" value="H2TH"/>
    <property type="match status" value="1"/>
</dbReference>
<evidence type="ECO:0000259" key="12">
    <source>
        <dbReference type="SMART" id="SM01232"/>
    </source>
</evidence>
<comment type="similarity">
    <text evidence="1">Belongs to the FPG family.</text>
</comment>
<dbReference type="ExpressionAtlas" id="A0A2K3DHR9">
    <property type="expression patterns" value="baseline"/>
</dbReference>
<evidence type="ECO:0000313" key="13">
    <source>
        <dbReference type="EMBL" id="PNW80067.1"/>
    </source>
</evidence>
<gene>
    <name evidence="13" type="ORF">CHLRE_08g376500v5</name>
</gene>
<dbReference type="EMBL" id="CM008969">
    <property type="protein sequence ID" value="PNW80067.1"/>
    <property type="molecule type" value="Genomic_DNA"/>
</dbReference>
<keyword evidence="3" id="KW-0227">DNA damage</keyword>
<dbReference type="InterPro" id="IPR012319">
    <property type="entry name" value="FPG_cat"/>
</dbReference>
<dbReference type="OrthoDB" id="444592at2759"/>
<evidence type="ECO:0000256" key="5">
    <source>
        <dbReference type="ARBA" id="ARBA00023125"/>
    </source>
</evidence>
<dbReference type="GO" id="GO:0008270">
    <property type="term" value="F:zinc ion binding"/>
    <property type="evidence" value="ECO:0007669"/>
    <property type="project" value="InterPro"/>
</dbReference>
<dbReference type="RefSeq" id="XP_042922181.1">
    <property type="nucleotide sequence ID" value="XM_043065180.1"/>
</dbReference>
<dbReference type="Pfam" id="PF06831">
    <property type="entry name" value="H2TH"/>
    <property type="match status" value="1"/>
</dbReference>
<keyword evidence="6" id="KW-0234">DNA repair</keyword>
<evidence type="ECO:0000256" key="2">
    <source>
        <dbReference type="ARBA" id="ARBA00012720"/>
    </source>
</evidence>
<dbReference type="SUPFAM" id="SSF46946">
    <property type="entry name" value="S13-like H2TH domain"/>
    <property type="match status" value="1"/>
</dbReference>
<dbReference type="InterPro" id="IPR010979">
    <property type="entry name" value="Ribosomal_uS13-like_H2TH"/>
</dbReference>
<dbReference type="GO" id="GO:0003684">
    <property type="term" value="F:damaged DNA binding"/>
    <property type="evidence" value="ECO:0007669"/>
    <property type="project" value="InterPro"/>
</dbReference>
<dbReference type="PANTHER" id="PTHR42697">
    <property type="entry name" value="ENDONUCLEASE 8"/>
    <property type="match status" value="1"/>
</dbReference>
<dbReference type="Gene3D" id="1.10.8.50">
    <property type="match status" value="1"/>
</dbReference>
<dbReference type="SUPFAM" id="SSF81624">
    <property type="entry name" value="N-terminal domain of MutM-like DNA repair proteins"/>
    <property type="match status" value="1"/>
</dbReference>
<dbReference type="Gramene" id="PNW80067">
    <property type="protein sequence ID" value="PNW80067"/>
    <property type="gene ID" value="CHLRE_08g376500v5"/>
</dbReference>
<evidence type="ECO:0000259" key="11">
    <source>
        <dbReference type="SMART" id="SM00898"/>
    </source>
</evidence>
<evidence type="ECO:0000313" key="14">
    <source>
        <dbReference type="Proteomes" id="UP000006906"/>
    </source>
</evidence>
<evidence type="ECO:0000256" key="6">
    <source>
        <dbReference type="ARBA" id="ARBA00023204"/>
    </source>
</evidence>
<name>A0A2K3DHR9_CHLRE</name>
<keyword evidence="7" id="KW-0456">Lyase</keyword>
<dbReference type="KEGG" id="cre:CHLRE_08g376500v5"/>
<dbReference type="PANTHER" id="PTHR42697:SF1">
    <property type="entry name" value="ENDONUCLEASE 8"/>
    <property type="match status" value="1"/>
</dbReference>
<keyword evidence="8" id="KW-0511">Multifunctional enzyme</keyword>
<dbReference type="GO" id="GO:0003906">
    <property type="term" value="F:DNA-(apurinic or apyrimidinic site) endonuclease activity"/>
    <property type="evidence" value="ECO:0000318"/>
    <property type="project" value="GO_Central"/>
</dbReference>
<keyword evidence="4" id="KW-0378">Hydrolase</keyword>
<organism evidence="13 14">
    <name type="scientific">Chlamydomonas reinhardtii</name>
    <name type="common">Chlamydomonas smithii</name>
    <dbReference type="NCBI Taxonomy" id="3055"/>
    <lineage>
        <taxon>Eukaryota</taxon>
        <taxon>Viridiplantae</taxon>
        <taxon>Chlorophyta</taxon>
        <taxon>core chlorophytes</taxon>
        <taxon>Chlorophyceae</taxon>
        <taxon>CS clade</taxon>
        <taxon>Chlamydomonadales</taxon>
        <taxon>Chlamydomonadaceae</taxon>
        <taxon>Chlamydomonas</taxon>
    </lineage>
</organism>
<reference evidence="13 14" key="1">
    <citation type="journal article" date="2007" name="Science">
        <title>The Chlamydomonas genome reveals the evolution of key animal and plant functions.</title>
        <authorList>
            <person name="Merchant S.S."/>
            <person name="Prochnik S.E."/>
            <person name="Vallon O."/>
            <person name="Harris E.H."/>
            <person name="Karpowicz S.J."/>
            <person name="Witman G.B."/>
            <person name="Terry A."/>
            <person name="Salamov A."/>
            <person name="Fritz-Laylin L.K."/>
            <person name="Marechal-Drouard L."/>
            <person name="Marshall W.F."/>
            <person name="Qu L.H."/>
            <person name="Nelson D.R."/>
            <person name="Sanderfoot A.A."/>
            <person name="Spalding M.H."/>
            <person name="Kapitonov V.V."/>
            <person name="Ren Q."/>
            <person name="Ferris P."/>
            <person name="Lindquist E."/>
            <person name="Shapiro H."/>
            <person name="Lucas S.M."/>
            <person name="Grimwood J."/>
            <person name="Schmutz J."/>
            <person name="Cardol P."/>
            <person name="Cerutti H."/>
            <person name="Chanfreau G."/>
            <person name="Chen C.L."/>
            <person name="Cognat V."/>
            <person name="Croft M.T."/>
            <person name="Dent R."/>
            <person name="Dutcher S."/>
            <person name="Fernandez E."/>
            <person name="Fukuzawa H."/>
            <person name="Gonzalez-Ballester D."/>
            <person name="Gonzalez-Halphen D."/>
            <person name="Hallmann A."/>
            <person name="Hanikenne M."/>
            <person name="Hippler M."/>
            <person name="Inwood W."/>
            <person name="Jabbari K."/>
            <person name="Kalanon M."/>
            <person name="Kuras R."/>
            <person name="Lefebvre P.A."/>
            <person name="Lemaire S.D."/>
            <person name="Lobanov A.V."/>
            <person name="Lohr M."/>
            <person name="Manuell A."/>
            <person name="Meier I."/>
            <person name="Mets L."/>
            <person name="Mittag M."/>
            <person name="Mittelmeier T."/>
            <person name="Moroney J.V."/>
            <person name="Moseley J."/>
            <person name="Napoli C."/>
            <person name="Nedelcu A.M."/>
            <person name="Niyogi K."/>
            <person name="Novoselov S.V."/>
            <person name="Paulsen I.T."/>
            <person name="Pazour G."/>
            <person name="Purton S."/>
            <person name="Ral J.P."/>
            <person name="Riano-Pachon D.M."/>
            <person name="Riekhof W."/>
            <person name="Rymarquis L."/>
            <person name="Schroda M."/>
            <person name="Stern D."/>
            <person name="Umen J."/>
            <person name="Willows R."/>
            <person name="Wilson N."/>
            <person name="Zimmer S.L."/>
            <person name="Allmer J."/>
            <person name="Balk J."/>
            <person name="Bisova K."/>
            <person name="Chen C.J."/>
            <person name="Elias M."/>
            <person name="Gendler K."/>
            <person name="Hauser C."/>
            <person name="Lamb M.R."/>
            <person name="Ledford H."/>
            <person name="Long J.C."/>
            <person name="Minagawa J."/>
            <person name="Page M.D."/>
            <person name="Pan J."/>
            <person name="Pootakham W."/>
            <person name="Roje S."/>
            <person name="Rose A."/>
            <person name="Stahlberg E."/>
            <person name="Terauchi A.M."/>
            <person name="Yang P."/>
            <person name="Ball S."/>
            <person name="Bowler C."/>
            <person name="Dieckmann C.L."/>
            <person name="Gladyshev V.N."/>
            <person name="Green P."/>
            <person name="Jorgensen R."/>
            <person name="Mayfield S."/>
            <person name="Mueller-Roeber B."/>
            <person name="Rajamani S."/>
            <person name="Sayre R.T."/>
            <person name="Brokstein P."/>
            <person name="Dubchak I."/>
            <person name="Goodstein D."/>
            <person name="Hornick L."/>
            <person name="Huang Y.W."/>
            <person name="Jhaveri J."/>
            <person name="Luo Y."/>
            <person name="Martinez D."/>
            <person name="Ngau W.C."/>
            <person name="Otillar B."/>
            <person name="Poliakov A."/>
            <person name="Porter A."/>
            <person name="Szajkowski L."/>
            <person name="Werner G."/>
            <person name="Zhou K."/>
            <person name="Grigoriev I.V."/>
            <person name="Rokhsar D.S."/>
            <person name="Grossman A.R."/>
        </authorList>
    </citation>
    <scope>NUCLEOTIDE SEQUENCE [LARGE SCALE GENOMIC DNA]</scope>
    <source>
        <strain evidence="14">CC-503</strain>
    </source>
</reference>
<dbReference type="SMART" id="SM00898">
    <property type="entry name" value="Fapy_DNA_glyco"/>
    <property type="match status" value="1"/>
</dbReference>
<dbReference type="STRING" id="3055.A0A2K3DHR9"/>
<dbReference type="InterPro" id="IPR035937">
    <property type="entry name" value="FPG_N"/>
</dbReference>
<dbReference type="GO" id="GO:0000703">
    <property type="term" value="F:oxidized pyrimidine nucleobase lesion DNA N-glycosylase activity"/>
    <property type="evidence" value="ECO:0000318"/>
    <property type="project" value="GO_Central"/>
</dbReference>
<dbReference type="GO" id="GO:0006284">
    <property type="term" value="P:base-excision repair"/>
    <property type="evidence" value="ECO:0000318"/>
    <property type="project" value="GO_Central"/>
</dbReference>
<dbReference type="GeneID" id="5719936"/>
<accession>A0A2K3DHR9</accession>
<protein>
    <recommendedName>
        <fullName evidence="2">DNA-(apurinic or apyrimidinic site) lyase</fullName>
        <ecNumber evidence="2">4.2.99.18</ecNumber>
    </recommendedName>
</protein>